<dbReference type="GO" id="GO:0003723">
    <property type="term" value="F:RNA binding"/>
    <property type="evidence" value="ECO:0007669"/>
    <property type="project" value="UniProtKB-UniRule"/>
</dbReference>
<evidence type="ECO:0000256" key="3">
    <source>
        <dbReference type="ARBA" id="ARBA00022806"/>
    </source>
</evidence>
<evidence type="ECO:0000256" key="7">
    <source>
        <dbReference type="SAM" id="MobiDB-lite"/>
    </source>
</evidence>
<keyword evidence="11" id="KW-1185">Reference proteome</keyword>
<feature type="compositionally biased region" description="Basic residues" evidence="7">
    <location>
        <begin position="103"/>
        <end position="116"/>
    </location>
</feature>
<feature type="compositionally biased region" description="Acidic residues" evidence="7">
    <location>
        <begin position="88"/>
        <end position="97"/>
    </location>
</feature>
<dbReference type="InterPro" id="IPR027417">
    <property type="entry name" value="P-loop_NTPase"/>
</dbReference>
<dbReference type="Proteomes" id="UP001374535">
    <property type="component" value="Chromosome 3"/>
</dbReference>
<dbReference type="Gene3D" id="3.40.50.300">
    <property type="entry name" value="P-loop containing nucleotide triphosphate hydrolases"/>
    <property type="match status" value="1"/>
</dbReference>
<comment type="function">
    <text evidence="6">RNA helicase.</text>
</comment>
<evidence type="ECO:0000256" key="6">
    <source>
        <dbReference type="RuleBase" id="RU365068"/>
    </source>
</evidence>
<dbReference type="InterPro" id="IPR014014">
    <property type="entry name" value="RNA_helicase_DEAD_Q_motif"/>
</dbReference>
<dbReference type="GO" id="GO:0003724">
    <property type="term" value="F:RNA helicase activity"/>
    <property type="evidence" value="ECO:0007669"/>
    <property type="project" value="UniProtKB-EC"/>
</dbReference>
<proteinExistence type="inferred from homology"/>
<dbReference type="Pfam" id="PF00270">
    <property type="entry name" value="DEAD"/>
    <property type="match status" value="1"/>
</dbReference>
<keyword evidence="4 6" id="KW-0067">ATP-binding</keyword>
<name>A0AAQ3NVD9_VIGMU</name>
<feature type="compositionally biased region" description="Acidic residues" evidence="7">
    <location>
        <begin position="135"/>
        <end position="146"/>
    </location>
</feature>
<accession>A0AAQ3NVD9</accession>
<organism evidence="10 11">
    <name type="scientific">Vigna mungo</name>
    <name type="common">Black gram</name>
    <name type="synonym">Phaseolus mungo</name>
    <dbReference type="NCBI Taxonomy" id="3915"/>
    <lineage>
        <taxon>Eukaryota</taxon>
        <taxon>Viridiplantae</taxon>
        <taxon>Streptophyta</taxon>
        <taxon>Embryophyta</taxon>
        <taxon>Tracheophyta</taxon>
        <taxon>Spermatophyta</taxon>
        <taxon>Magnoliopsida</taxon>
        <taxon>eudicotyledons</taxon>
        <taxon>Gunneridae</taxon>
        <taxon>Pentapetalae</taxon>
        <taxon>rosids</taxon>
        <taxon>fabids</taxon>
        <taxon>Fabales</taxon>
        <taxon>Fabaceae</taxon>
        <taxon>Papilionoideae</taxon>
        <taxon>50 kb inversion clade</taxon>
        <taxon>NPAAA clade</taxon>
        <taxon>indigoferoid/millettioid clade</taxon>
        <taxon>Phaseoleae</taxon>
        <taxon>Vigna</taxon>
    </lineage>
</organism>
<evidence type="ECO:0000256" key="1">
    <source>
        <dbReference type="ARBA" id="ARBA00022741"/>
    </source>
</evidence>
<protein>
    <recommendedName>
        <fullName evidence="6">ATP-dependent RNA helicase</fullName>
        <ecNumber evidence="6">3.6.4.13</ecNumber>
    </recommendedName>
</protein>
<comment type="similarity">
    <text evidence="6">Belongs to the DEAD box helicase family.</text>
</comment>
<dbReference type="GO" id="GO:0016787">
    <property type="term" value="F:hydrolase activity"/>
    <property type="evidence" value="ECO:0007669"/>
    <property type="project" value="UniProtKB-KW"/>
</dbReference>
<evidence type="ECO:0000259" key="9">
    <source>
        <dbReference type="PROSITE" id="PS51195"/>
    </source>
</evidence>
<evidence type="ECO:0000256" key="4">
    <source>
        <dbReference type="ARBA" id="ARBA00022840"/>
    </source>
</evidence>
<dbReference type="EC" id="3.6.4.13" evidence="6"/>
<evidence type="ECO:0000259" key="8">
    <source>
        <dbReference type="PROSITE" id="PS51192"/>
    </source>
</evidence>
<keyword evidence="1 6" id="KW-0547">Nucleotide-binding</keyword>
<evidence type="ECO:0000256" key="2">
    <source>
        <dbReference type="ARBA" id="ARBA00022801"/>
    </source>
</evidence>
<keyword evidence="6" id="KW-0694">RNA-binding</keyword>
<evidence type="ECO:0000256" key="5">
    <source>
        <dbReference type="PROSITE-ProRule" id="PRU00552"/>
    </source>
</evidence>
<evidence type="ECO:0000313" key="10">
    <source>
        <dbReference type="EMBL" id="WVZ17246.1"/>
    </source>
</evidence>
<comment type="domain">
    <text evidence="6">The Q motif is unique to and characteristic of the DEAD box family of RNA helicases and controls ATP binding and hydrolysis.</text>
</comment>
<keyword evidence="3 6" id="KW-0347">Helicase</keyword>
<dbReference type="AlphaFoldDB" id="A0AAQ3NVD9"/>
<feature type="region of interest" description="Disordered" evidence="7">
    <location>
        <begin position="1"/>
        <end position="146"/>
    </location>
</feature>
<dbReference type="PROSITE" id="PS51192">
    <property type="entry name" value="HELICASE_ATP_BIND_1"/>
    <property type="match status" value="1"/>
</dbReference>
<reference evidence="10 11" key="1">
    <citation type="journal article" date="2023" name="Life. Sci Alliance">
        <title>Evolutionary insights into 3D genome organization and epigenetic landscape of Vigna mungo.</title>
        <authorList>
            <person name="Junaid A."/>
            <person name="Singh B."/>
            <person name="Bhatia S."/>
        </authorList>
    </citation>
    <scope>NUCLEOTIDE SEQUENCE [LARGE SCALE GENOMIC DNA]</scope>
    <source>
        <strain evidence="10">Urdbean</strain>
    </source>
</reference>
<evidence type="ECO:0000313" key="11">
    <source>
        <dbReference type="Proteomes" id="UP001374535"/>
    </source>
</evidence>
<feature type="domain" description="DEAD-box RNA helicase Q" evidence="9">
    <location>
        <begin position="151"/>
        <end position="179"/>
    </location>
</feature>
<dbReference type="PANTHER" id="PTHR24031">
    <property type="entry name" value="RNA HELICASE"/>
    <property type="match status" value="1"/>
</dbReference>
<feature type="short sequence motif" description="Q motif" evidence="5">
    <location>
        <begin position="151"/>
        <end position="179"/>
    </location>
</feature>
<dbReference type="GO" id="GO:0005524">
    <property type="term" value="F:ATP binding"/>
    <property type="evidence" value="ECO:0007669"/>
    <property type="project" value="UniProtKB-UniRule"/>
</dbReference>
<dbReference type="SUPFAM" id="SSF52540">
    <property type="entry name" value="P-loop containing nucleoside triphosphate hydrolases"/>
    <property type="match status" value="1"/>
</dbReference>
<dbReference type="InterPro" id="IPR011545">
    <property type="entry name" value="DEAD/DEAH_box_helicase_dom"/>
</dbReference>
<dbReference type="PROSITE" id="PS51195">
    <property type="entry name" value="Q_MOTIF"/>
    <property type="match status" value="1"/>
</dbReference>
<feature type="compositionally biased region" description="Basic and acidic residues" evidence="7">
    <location>
        <begin position="117"/>
        <end position="127"/>
    </location>
</feature>
<dbReference type="InterPro" id="IPR014001">
    <property type="entry name" value="Helicase_ATP-bd"/>
</dbReference>
<gene>
    <name evidence="10" type="ORF">V8G54_010228</name>
</gene>
<dbReference type="EMBL" id="CP144698">
    <property type="protein sequence ID" value="WVZ17246.1"/>
    <property type="molecule type" value="Genomic_DNA"/>
</dbReference>
<feature type="domain" description="Helicase ATP-binding" evidence="8">
    <location>
        <begin position="183"/>
        <end position="267"/>
    </location>
</feature>
<keyword evidence="2 6" id="KW-0378">Hydrolase</keyword>
<comment type="catalytic activity">
    <reaction evidence="6">
        <text>ATP + H2O = ADP + phosphate + H(+)</text>
        <dbReference type="Rhea" id="RHEA:13065"/>
        <dbReference type="ChEBI" id="CHEBI:15377"/>
        <dbReference type="ChEBI" id="CHEBI:15378"/>
        <dbReference type="ChEBI" id="CHEBI:30616"/>
        <dbReference type="ChEBI" id="CHEBI:43474"/>
        <dbReference type="ChEBI" id="CHEBI:456216"/>
        <dbReference type="EC" id="3.6.4.13"/>
    </reaction>
</comment>
<sequence length="267" mass="29436">MEAATVATSSLKKLKRKRALAKSDPELERLNSLPWNSSLPQNDDDEAFSLFIGTNELEGDGKRKTKKKKSMQHKDVKKQQQDGGDGASSDEVEAELDESVKAKEKKKKKKKKKTKKKDATDGQKDEQPDAGLDANVEDGNGEEDNDEAEFYAWSELRLHPLLMKAICKLGFKEPTPIQKACIPAAAHQGKDVVGAAETGSGKTLAFGLPILQRILEEREKDANMVEEPGKYSPKGVLRALIIAPTRELALQVLARLLSTFHSCQKNT</sequence>